<proteinExistence type="predicted"/>
<evidence type="ECO:0000259" key="4">
    <source>
        <dbReference type="Pfam" id="PF17829"/>
    </source>
</evidence>
<evidence type="ECO:0000313" key="6">
    <source>
        <dbReference type="Proteomes" id="UP000053859"/>
    </source>
</evidence>
<dbReference type="InterPro" id="IPR041437">
    <property type="entry name" value="GH115_C"/>
</dbReference>
<feature type="compositionally biased region" description="Low complexity" evidence="2">
    <location>
        <begin position="1104"/>
        <end position="1129"/>
    </location>
</feature>
<dbReference type="Gene3D" id="3.30.379.10">
    <property type="entry name" value="Chitobiase/beta-hexosaminidase domain 2-like"/>
    <property type="match status" value="1"/>
</dbReference>
<dbReference type="OrthoDB" id="8727830at2"/>
<evidence type="ECO:0000256" key="2">
    <source>
        <dbReference type="SAM" id="MobiDB-lite"/>
    </source>
</evidence>
<dbReference type="GO" id="GO:0016787">
    <property type="term" value="F:hydrolase activity"/>
    <property type="evidence" value="ECO:0007669"/>
    <property type="project" value="UniProtKB-KW"/>
</dbReference>
<feature type="chain" id="PRO_5005514071" description="Gylcosyl hydrolase 115 C-terminal domain-containing protein" evidence="3">
    <location>
        <begin position="37"/>
        <end position="1129"/>
    </location>
</feature>
<dbReference type="InterPro" id="IPR042301">
    <property type="entry name" value="GH115_sf"/>
</dbReference>
<keyword evidence="1" id="KW-0378">Hydrolase</keyword>
<dbReference type="PANTHER" id="PTHR37842">
    <property type="match status" value="1"/>
</dbReference>
<dbReference type="Gene3D" id="3.20.20.520">
    <property type="entry name" value="Glycosyl hydrolase family 115"/>
    <property type="match status" value="1"/>
</dbReference>
<feature type="signal peptide" evidence="3">
    <location>
        <begin position="1"/>
        <end position="36"/>
    </location>
</feature>
<dbReference type="GO" id="GO:0005975">
    <property type="term" value="P:carbohydrate metabolic process"/>
    <property type="evidence" value="ECO:0007669"/>
    <property type="project" value="UniProtKB-ARBA"/>
</dbReference>
<organism evidence="5 6">
    <name type="scientific">Streptomyces azureus</name>
    <dbReference type="NCBI Taxonomy" id="146537"/>
    <lineage>
        <taxon>Bacteria</taxon>
        <taxon>Bacillati</taxon>
        <taxon>Actinomycetota</taxon>
        <taxon>Actinomycetes</taxon>
        <taxon>Kitasatosporales</taxon>
        <taxon>Streptomycetaceae</taxon>
        <taxon>Streptomyces</taxon>
    </lineage>
</organism>
<keyword evidence="3" id="KW-0732">Signal</keyword>
<dbReference type="AlphaFoldDB" id="A0A0K8PFW7"/>
<dbReference type="Gene3D" id="1.20.58.2150">
    <property type="match status" value="1"/>
</dbReference>
<evidence type="ECO:0000256" key="3">
    <source>
        <dbReference type="SAM" id="SignalP"/>
    </source>
</evidence>
<dbReference type="Gene3D" id="2.60.120.1620">
    <property type="match status" value="1"/>
</dbReference>
<reference evidence="5" key="1">
    <citation type="journal article" date="2015" name="Genome Announc.">
        <title>Draft Genome Sequence of Thiostrepton-Producing Streptomyces azureus ATCC 14921.</title>
        <authorList>
            <person name="Sakihara K."/>
            <person name="Maeda J."/>
            <person name="Tashiro K."/>
            <person name="Fujino Y."/>
            <person name="Kuhara S."/>
            <person name="Ohshima T."/>
            <person name="Ogata S."/>
            <person name="Doi K."/>
        </authorList>
    </citation>
    <scope>NUCLEOTIDE SEQUENCE [LARGE SCALE GENOMIC DNA]</scope>
    <source>
        <strain evidence="5">ATCC14921</strain>
    </source>
</reference>
<protein>
    <recommendedName>
        <fullName evidence="4">Gylcosyl hydrolase 115 C-terminal domain-containing protein</fullName>
    </recommendedName>
</protein>
<evidence type="ECO:0000313" key="5">
    <source>
        <dbReference type="EMBL" id="GAP46289.1"/>
    </source>
</evidence>
<gene>
    <name evidence="5" type="ORF">SAZU_1027</name>
</gene>
<dbReference type="InterPro" id="IPR006311">
    <property type="entry name" value="TAT_signal"/>
</dbReference>
<accession>A0A0K8PFW7</accession>
<evidence type="ECO:0000256" key="1">
    <source>
        <dbReference type="ARBA" id="ARBA00022801"/>
    </source>
</evidence>
<dbReference type="EMBL" id="DF968210">
    <property type="protein sequence ID" value="GAP46289.1"/>
    <property type="molecule type" value="Genomic_DNA"/>
</dbReference>
<feature type="domain" description="Gylcosyl hydrolase 115 C-terminal" evidence="4">
    <location>
        <begin position="893"/>
        <end position="1073"/>
    </location>
</feature>
<dbReference type="Gene3D" id="2.60.40.10">
    <property type="entry name" value="Immunoglobulins"/>
    <property type="match status" value="1"/>
</dbReference>
<keyword evidence="6" id="KW-1185">Reference proteome</keyword>
<dbReference type="PROSITE" id="PS51318">
    <property type="entry name" value="TAT"/>
    <property type="match status" value="1"/>
</dbReference>
<feature type="region of interest" description="Disordered" evidence="2">
    <location>
        <begin position="1103"/>
        <end position="1129"/>
    </location>
</feature>
<dbReference type="PATRIC" id="fig|146537.3.peg.1080"/>
<dbReference type="Pfam" id="PF15979">
    <property type="entry name" value="Glyco_hydro_115"/>
    <property type="match status" value="1"/>
</dbReference>
<dbReference type="InterPro" id="IPR031924">
    <property type="entry name" value="GH115"/>
</dbReference>
<dbReference type="Pfam" id="PF17829">
    <property type="entry name" value="GH115_C"/>
    <property type="match status" value="1"/>
</dbReference>
<dbReference type="SUPFAM" id="SSF55545">
    <property type="entry name" value="beta-N-acetylhexosaminidase-like domain"/>
    <property type="match status" value="1"/>
</dbReference>
<sequence length="1129" mass="123570">MPNMAGLARKSFLAALTAGALLAALLAAVGPIPAQAAETDFTIYDGAATTPVLIDPSYGGDHDDRDYRQVHRAVQDLRQDVAMVTGAIDAGEVQRRFVDDEAAKKARLANADQSKVPALLTEADGVKTAIIIGVIGQSELIDGIIGAGKFDEAARITGEWEGYAIKKVDDPVAGVDRALVIAGSDARGTIYGIYSVSEDIGVSPWYWYSDVPVGQRDRIVVDDSPQVDDGPDVKYRGIFINDEERTIDWAKEKFPTDRGTPEVNYYRHVYEMMLRLRLNTLWPAMHEGTTSFNAATDTGMFDAGTPVNAREAAAYGVVMSSSHAELMLRSNVEEWRPFYERNKEALDIKGSDYRSAFDYSINKPAIIAYWRERLVANADFESILALGMRGVHDGAPAFTPGNPYGFADRVEMVGDAITEQRKLIEEVYGSVDAVPQVFIPYKEMADLYNNGLKAYIPEDVTLMWAEDNQGYLRQVPTKSEAARSGGNGIYYHSSYWGSPKSYLWLNSMPMSLMVEQLHRAWNTDAGRYWILNVGDIKPGEMKTELFAKLAWDVDGYDDTNIESKFLVEQVKRDFGLTGRRAAVVADALDRFSTLESTKRAEFWGTQNPSGVHSAGFPGSRSFPFSATSDGDELQRYINEANELVDRVEGVSDKLPKRHRSAFYQQVVHRVRSYRNMAEQIGYYWKNQLYAEQGRYGSARIYALLSKNARDRIRSDEAHWDTLSGGKWKEAIGHSHPITYYGGVNEGVVMLTDDRYATVASPSDGVGANAEGQKVPGSGTLRFNSASPKDKRFFDVFSKNDVAEEWVAEADAPWITLSKVSGRTASEQRVTVTVDFARLDASATGTIRVYNAGDGEKTGAPVATFTVDAERATVGFRGRPEGCRPSPSKRCTPGHIEANGYVTVEAEHFAENVAGADGARWRPVEGMAQRGDAMKAFPETAPRVDADFTTTAHLKYRVHFTSSGRFTGTFYRVPTLNEGREDDGTIRSSRTAIGIDDQVPASANLRGCAQTSCGNAWGDNVMRGIEPLTFTIDVPAPGWHDLVVYRSDAAILFDRIVIETDSGAVGDGLVGPAESPNNIARGEAVQKAAVAPLPDEVLKYRHRALPSAPAAASSSPAHRPAANASPSTTG</sequence>
<name>A0A0K8PFW7_STRAJ</name>
<dbReference type="InterPro" id="IPR029018">
    <property type="entry name" value="Hex-like_dom2"/>
</dbReference>
<dbReference type="Proteomes" id="UP000053859">
    <property type="component" value="Unassembled WGS sequence"/>
</dbReference>
<dbReference type="InterPro" id="IPR013783">
    <property type="entry name" value="Ig-like_fold"/>
</dbReference>
<dbReference type="PANTHER" id="PTHR37842:SF2">
    <property type="entry name" value="GYLCOSYL HYDROLASE 115 C-TERMINAL DOMAIN-CONTAINING PROTEIN"/>
    <property type="match status" value="1"/>
</dbReference>